<organism evidence="2 3">
    <name type="scientific">Arachidicoccus soli</name>
    <dbReference type="NCBI Taxonomy" id="2341117"/>
    <lineage>
        <taxon>Bacteria</taxon>
        <taxon>Pseudomonadati</taxon>
        <taxon>Bacteroidota</taxon>
        <taxon>Chitinophagia</taxon>
        <taxon>Chitinophagales</taxon>
        <taxon>Chitinophagaceae</taxon>
        <taxon>Arachidicoccus</taxon>
    </lineage>
</organism>
<evidence type="ECO:0000313" key="3">
    <source>
        <dbReference type="Proteomes" id="UP000266118"/>
    </source>
</evidence>
<dbReference type="Proteomes" id="UP000266118">
    <property type="component" value="Chromosome"/>
</dbReference>
<keyword evidence="3" id="KW-1185">Reference proteome</keyword>
<dbReference type="KEGG" id="ark:D6B99_17050"/>
<dbReference type="RefSeq" id="WP_119990659.1">
    <property type="nucleotide sequence ID" value="NZ_CP032489.1"/>
</dbReference>
<dbReference type="OrthoDB" id="1467932at2"/>
<proteinExistence type="predicted"/>
<reference evidence="2 3" key="1">
    <citation type="submission" date="2018-09" db="EMBL/GenBank/DDBJ databases">
        <title>Arachidicoccus sp. nov., a bacterium isolated from soil.</title>
        <authorList>
            <person name="Weon H.-Y."/>
            <person name="Kwon S.-W."/>
            <person name="Lee S.A."/>
        </authorList>
    </citation>
    <scope>NUCLEOTIDE SEQUENCE [LARGE SCALE GENOMIC DNA]</scope>
    <source>
        <strain evidence="2 3">KIS59-12</strain>
    </source>
</reference>
<dbReference type="AlphaFoldDB" id="A0A386HU32"/>
<dbReference type="EMBL" id="CP032489">
    <property type="protein sequence ID" value="AYD49179.1"/>
    <property type="molecule type" value="Genomic_DNA"/>
</dbReference>
<name>A0A386HU32_9BACT</name>
<gene>
    <name evidence="2" type="ORF">D6B99_17050</name>
</gene>
<evidence type="ECO:0000313" key="2">
    <source>
        <dbReference type="EMBL" id="AYD49179.1"/>
    </source>
</evidence>
<protein>
    <submittedName>
        <fullName evidence="2">Uncharacterized protein</fullName>
    </submittedName>
</protein>
<evidence type="ECO:0000256" key="1">
    <source>
        <dbReference type="SAM" id="Coils"/>
    </source>
</evidence>
<accession>A0A386HU32</accession>
<feature type="coiled-coil region" evidence="1">
    <location>
        <begin position="6"/>
        <end position="47"/>
    </location>
</feature>
<sequence>MEQTPLQGLEEKLQLLLQRYERLQKENQKLKRELENTQTLLAKSNLTIKTVQQQNDALKIGVQHWNTEEKKVLQHRIDGYLKDIETCLALLDA</sequence>
<keyword evidence="1" id="KW-0175">Coiled coil</keyword>